<feature type="signal peptide" evidence="1">
    <location>
        <begin position="1"/>
        <end position="22"/>
    </location>
</feature>
<feature type="chain" id="PRO_5039183005" evidence="1">
    <location>
        <begin position="23"/>
        <end position="86"/>
    </location>
</feature>
<dbReference type="Gene3D" id="3.10.50.30">
    <property type="entry name" value="Transcription elongation factor, GreA/GreB, C-terminal domain"/>
    <property type="match status" value="1"/>
</dbReference>
<organism evidence="2 3">
    <name type="scientific">Nocardia speluncae</name>
    <dbReference type="NCBI Taxonomy" id="419477"/>
    <lineage>
        <taxon>Bacteria</taxon>
        <taxon>Bacillati</taxon>
        <taxon>Actinomycetota</taxon>
        <taxon>Actinomycetes</taxon>
        <taxon>Mycobacteriales</taxon>
        <taxon>Nocardiaceae</taxon>
        <taxon>Nocardia</taxon>
    </lineage>
</organism>
<dbReference type="GO" id="GO:0032784">
    <property type="term" value="P:regulation of DNA-templated transcription elongation"/>
    <property type="evidence" value="ECO:0007669"/>
    <property type="project" value="InterPro"/>
</dbReference>
<keyword evidence="1" id="KW-0732">Signal</keyword>
<dbReference type="InterPro" id="IPR036953">
    <property type="entry name" value="GreA/GreB_C_sf"/>
</dbReference>
<dbReference type="AlphaFoldDB" id="A0A846XU41"/>
<proteinExistence type="predicted"/>
<reference evidence="2 3" key="1">
    <citation type="submission" date="2020-04" db="EMBL/GenBank/DDBJ databases">
        <title>MicrobeNet Type strains.</title>
        <authorList>
            <person name="Nicholson A.C."/>
        </authorList>
    </citation>
    <scope>NUCLEOTIDE SEQUENCE [LARGE SCALE GENOMIC DNA]</scope>
    <source>
        <strain evidence="2 3">DSM 45078</strain>
    </source>
</reference>
<dbReference type="RefSeq" id="WP_068041284.1">
    <property type="nucleotide sequence ID" value="NZ_JAAXOO010000008.1"/>
</dbReference>
<evidence type="ECO:0000313" key="2">
    <source>
        <dbReference type="EMBL" id="NKY37054.1"/>
    </source>
</evidence>
<protein>
    <submittedName>
        <fullName evidence="2">Uncharacterized protein</fullName>
    </submittedName>
</protein>
<evidence type="ECO:0000256" key="1">
    <source>
        <dbReference type="SAM" id="SignalP"/>
    </source>
</evidence>
<dbReference type="GO" id="GO:0003677">
    <property type="term" value="F:DNA binding"/>
    <property type="evidence" value="ECO:0007669"/>
    <property type="project" value="InterPro"/>
</dbReference>
<dbReference type="EMBL" id="JAAXOO010000008">
    <property type="protein sequence ID" value="NKY37054.1"/>
    <property type="molecule type" value="Genomic_DNA"/>
</dbReference>
<comment type="caution">
    <text evidence="2">The sequence shown here is derived from an EMBL/GenBank/DDBJ whole genome shotgun (WGS) entry which is preliminary data.</text>
</comment>
<accession>A0A846XU41</accession>
<dbReference type="SUPFAM" id="SSF54534">
    <property type="entry name" value="FKBP-like"/>
    <property type="match status" value="1"/>
</dbReference>
<sequence length="86" mass="9519">MTLPKFLIVMVYSKLLLSVLNAFDGVEVQLEYQIVPDYDADPALGRYPESAPASQALLGHVTGDIVDTEFNYEMVRLRVEAIGEGD</sequence>
<dbReference type="Proteomes" id="UP000565715">
    <property type="component" value="Unassembled WGS sequence"/>
</dbReference>
<evidence type="ECO:0000313" key="3">
    <source>
        <dbReference type="Proteomes" id="UP000565715"/>
    </source>
</evidence>
<gene>
    <name evidence="2" type="ORF">HGA13_28880</name>
</gene>
<name>A0A846XU41_9NOCA</name>
<keyword evidence="3" id="KW-1185">Reference proteome</keyword>